<organism evidence="3 4">
    <name type="scientific">Rhodonellum ikkaensis</name>
    <dbReference type="NCBI Taxonomy" id="336829"/>
    <lineage>
        <taxon>Bacteria</taxon>
        <taxon>Pseudomonadati</taxon>
        <taxon>Bacteroidota</taxon>
        <taxon>Cytophagia</taxon>
        <taxon>Cytophagales</taxon>
        <taxon>Cytophagaceae</taxon>
        <taxon>Rhodonellum</taxon>
    </lineage>
</organism>
<dbReference type="Pfam" id="PF00293">
    <property type="entry name" value="NUDIX"/>
    <property type="match status" value="1"/>
</dbReference>
<sequence>MPYTYSFPCPALTADAVVFSESDQCILLIKRANEPFRGMWALPGGFVDPDEEPLVACLRELREETDLQLVNGNLIGIFGEKGRDPRGWTVSVAYFFKVDSAENSKAKAGSDSSELNWFSLKKLPLLAFDHQKIIEEALAKFM</sequence>
<keyword evidence="4" id="KW-1185">Reference proteome</keyword>
<keyword evidence="1" id="KW-0378">Hydrolase</keyword>
<dbReference type="RefSeq" id="WP_019599850.1">
    <property type="nucleotide sequence ID" value="NZ_FNQC01000004.1"/>
</dbReference>
<dbReference type="InterPro" id="IPR015797">
    <property type="entry name" value="NUDIX_hydrolase-like_dom_sf"/>
</dbReference>
<accession>A0A1H3P439</accession>
<reference evidence="3 4" key="1">
    <citation type="submission" date="2016-10" db="EMBL/GenBank/DDBJ databases">
        <authorList>
            <person name="Varghese N."/>
            <person name="Submissions S."/>
        </authorList>
    </citation>
    <scope>NUCLEOTIDE SEQUENCE [LARGE SCALE GENOMIC DNA]</scope>
    <source>
        <strain evidence="3 4">DSM 17997</strain>
    </source>
</reference>
<dbReference type="EMBL" id="FNQC01000004">
    <property type="protein sequence ID" value="SDY95877.1"/>
    <property type="molecule type" value="Genomic_DNA"/>
</dbReference>
<dbReference type="InterPro" id="IPR020084">
    <property type="entry name" value="NUDIX_hydrolase_CS"/>
</dbReference>
<dbReference type="Gene3D" id="3.90.79.10">
    <property type="entry name" value="Nucleoside Triphosphate Pyrophosphohydrolase"/>
    <property type="match status" value="1"/>
</dbReference>
<comment type="caution">
    <text evidence="3">The sequence shown here is derived from an EMBL/GenBank/DDBJ whole genome shotgun (WGS) entry which is preliminary data.</text>
</comment>
<gene>
    <name evidence="3" type="ORF">SAMN05444412_10453</name>
</gene>
<dbReference type="PROSITE" id="PS00893">
    <property type="entry name" value="NUDIX_BOX"/>
    <property type="match status" value="1"/>
</dbReference>
<dbReference type="Proteomes" id="UP000199663">
    <property type="component" value="Unassembled WGS sequence"/>
</dbReference>
<feature type="domain" description="Nudix hydrolase" evidence="2">
    <location>
        <begin position="9"/>
        <end position="141"/>
    </location>
</feature>
<dbReference type="InterPro" id="IPR000086">
    <property type="entry name" value="NUDIX_hydrolase_dom"/>
</dbReference>
<evidence type="ECO:0000259" key="2">
    <source>
        <dbReference type="PROSITE" id="PS51462"/>
    </source>
</evidence>
<dbReference type="SUPFAM" id="SSF55811">
    <property type="entry name" value="Nudix"/>
    <property type="match status" value="1"/>
</dbReference>
<evidence type="ECO:0000256" key="1">
    <source>
        <dbReference type="ARBA" id="ARBA00022801"/>
    </source>
</evidence>
<dbReference type="PANTHER" id="PTHR43736">
    <property type="entry name" value="ADP-RIBOSE PYROPHOSPHATASE"/>
    <property type="match status" value="1"/>
</dbReference>
<dbReference type="CDD" id="cd18873">
    <property type="entry name" value="NUDIX_NadM_like"/>
    <property type="match status" value="1"/>
</dbReference>
<evidence type="ECO:0000313" key="3">
    <source>
        <dbReference type="EMBL" id="SDY95877.1"/>
    </source>
</evidence>
<evidence type="ECO:0000313" key="4">
    <source>
        <dbReference type="Proteomes" id="UP000199663"/>
    </source>
</evidence>
<name>A0A1H3P439_9BACT</name>
<dbReference type="PROSITE" id="PS51462">
    <property type="entry name" value="NUDIX"/>
    <property type="match status" value="1"/>
</dbReference>
<proteinExistence type="predicted"/>
<protein>
    <submittedName>
        <fullName evidence="3">8-oxo-dGTP diphosphatase</fullName>
    </submittedName>
</protein>
<dbReference type="PANTHER" id="PTHR43736:SF5">
    <property type="entry name" value="NUDIX HYDROLASE DOMAIN-CONTAINING PROTEIN"/>
    <property type="match status" value="1"/>
</dbReference>